<keyword evidence="1" id="KW-0732">Signal</keyword>
<dbReference type="AlphaFoldDB" id="A0A0C3PTN8"/>
<accession>A0A0C3PTN8</accession>
<feature type="chain" id="PRO_5002180537" description="Hydrophobin" evidence="1">
    <location>
        <begin position="24"/>
        <end position="265"/>
    </location>
</feature>
<proteinExistence type="predicted"/>
<reference evidence="2 3" key="1">
    <citation type="journal article" date="2014" name="PLoS Genet.">
        <title>Analysis of the Phlebiopsis gigantea genome, transcriptome and secretome provides insight into its pioneer colonization strategies of wood.</title>
        <authorList>
            <person name="Hori C."/>
            <person name="Ishida T."/>
            <person name="Igarashi K."/>
            <person name="Samejima M."/>
            <person name="Suzuki H."/>
            <person name="Master E."/>
            <person name="Ferreira P."/>
            <person name="Ruiz-Duenas F.J."/>
            <person name="Held B."/>
            <person name="Canessa P."/>
            <person name="Larrondo L.F."/>
            <person name="Schmoll M."/>
            <person name="Druzhinina I.S."/>
            <person name="Kubicek C.P."/>
            <person name="Gaskell J.A."/>
            <person name="Kersten P."/>
            <person name="St John F."/>
            <person name="Glasner J."/>
            <person name="Sabat G."/>
            <person name="Splinter BonDurant S."/>
            <person name="Syed K."/>
            <person name="Yadav J."/>
            <person name="Mgbeahuruike A.C."/>
            <person name="Kovalchuk A."/>
            <person name="Asiegbu F.O."/>
            <person name="Lackner G."/>
            <person name="Hoffmeister D."/>
            <person name="Rencoret J."/>
            <person name="Gutierrez A."/>
            <person name="Sun H."/>
            <person name="Lindquist E."/>
            <person name="Barry K."/>
            <person name="Riley R."/>
            <person name="Grigoriev I.V."/>
            <person name="Henrissat B."/>
            <person name="Kues U."/>
            <person name="Berka R.M."/>
            <person name="Martinez A.T."/>
            <person name="Covert S.F."/>
            <person name="Blanchette R.A."/>
            <person name="Cullen D."/>
        </authorList>
    </citation>
    <scope>NUCLEOTIDE SEQUENCE [LARGE SCALE GENOMIC DNA]</scope>
    <source>
        <strain evidence="2 3">11061_1 CR5-6</strain>
    </source>
</reference>
<name>A0A0C3PTN8_PHLG1</name>
<feature type="signal peptide" evidence="1">
    <location>
        <begin position="1"/>
        <end position="23"/>
    </location>
</feature>
<evidence type="ECO:0008006" key="4">
    <source>
        <dbReference type="Google" id="ProtNLM"/>
    </source>
</evidence>
<evidence type="ECO:0000256" key="1">
    <source>
        <dbReference type="SAM" id="SignalP"/>
    </source>
</evidence>
<keyword evidence="3" id="KW-1185">Reference proteome</keyword>
<evidence type="ECO:0000313" key="2">
    <source>
        <dbReference type="EMBL" id="KIP10923.1"/>
    </source>
</evidence>
<dbReference type="HOGENOM" id="CLU_1050149_0_0_1"/>
<dbReference type="EMBL" id="KN840450">
    <property type="protein sequence ID" value="KIP10923.1"/>
    <property type="molecule type" value="Genomic_DNA"/>
</dbReference>
<organism evidence="2 3">
    <name type="scientific">Phlebiopsis gigantea (strain 11061_1 CR5-6)</name>
    <name type="common">White-rot fungus</name>
    <name type="synonym">Peniophora gigantea</name>
    <dbReference type="NCBI Taxonomy" id="745531"/>
    <lineage>
        <taxon>Eukaryota</taxon>
        <taxon>Fungi</taxon>
        <taxon>Dikarya</taxon>
        <taxon>Basidiomycota</taxon>
        <taxon>Agaricomycotina</taxon>
        <taxon>Agaricomycetes</taxon>
        <taxon>Polyporales</taxon>
        <taxon>Phanerochaetaceae</taxon>
        <taxon>Phlebiopsis</taxon>
    </lineage>
</organism>
<gene>
    <name evidence="2" type="ORF">PHLGIDRAFT_125240</name>
</gene>
<sequence length="265" mass="26027">MFVKLNTSVALIGMFSLAKLAVATPIVARDTCATPLQTCQVLVPGLQAIPLIGGLASVLDAVPGLSDLVSSNLIGLGCTTASAGASNAVCCAMSLDVLELACTAASGSTGILPTGILPSGLLPTGLLPTGLLGGLTGILPTGILSELGGILPTGLLGGLGGILKREDLPLPTGLPISLPSISIPSIPTALPISIPDLPTALPISIPDLPTGLPSLSLPSLSLPALPTLSLPVLPTLSLPAIPTLSLPAIPTLSLPALPTALPIPL</sequence>
<dbReference type="Proteomes" id="UP000053257">
    <property type="component" value="Unassembled WGS sequence"/>
</dbReference>
<evidence type="ECO:0000313" key="3">
    <source>
        <dbReference type="Proteomes" id="UP000053257"/>
    </source>
</evidence>
<protein>
    <recommendedName>
        <fullName evidence="4">Hydrophobin</fullName>
    </recommendedName>
</protein>